<dbReference type="Pfam" id="PF09822">
    <property type="entry name" value="ABC_transp_aux"/>
    <property type="match status" value="1"/>
</dbReference>
<reference evidence="4" key="1">
    <citation type="submission" date="2016-11" db="EMBL/GenBank/DDBJ databases">
        <authorList>
            <person name="Jaros S."/>
            <person name="Januszkiewicz K."/>
            <person name="Wedrychowicz H."/>
        </authorList>
    </citation>
    <scope>NUCLEOTIDE SEQUENCE [LARGE SCALE GENOMIC DNA]</scope>
    <source>
        <strain evidence="4">DSM 19859</strain>
    </source>
</reference>
<dbReference type="GO" id="GO:0005886">
    <property type="term" value="C:plasma membrane"/>
    <property type="evidence" value="ECO:0007669"/>
    <property type="project" value="UniProtKB-SubCell"/>
</dbReference>
<proteinExistence type="predicted"/>
<gene>
    <name evidence="3" type="ORF">DSM01_614</name>
    <name evidence="4" type="ORF">SAMN04487999_1322</name>
</gene>
<name>A0A1M5WQ71_9FLAO</name>
<dbReference type="OrthoDB" id="609779at2"/>
<feature type="transmembrane region" description="Helical" evidence="1">
    <location>
        <begin position="228"/>
        <end position="247"/>
    </location>
</feature>
<dbReference type="AlphaFoldDB" id="A0A1M5WQ71"/>
<dbReference type="RefSeq" id="WP_072981501.1">
    <property type="nucleotide sequence ID" value="NZ_FQXT01000002.1"/>
</dbReference>
<feature type="domain" description="ABC-type uncharacterised transport system" evidence="2">
    <location>
        <begin position="448"/>
        <end position="682"/>
    </location>
</feature>
<dbReference type="Pfam" id="PF12679">
    <property type="entry name" value="ABC2_membrane_2"/>
    <property type="match status" value="1"/>
</dbReference>
<protein>
    <submittedName>
        <fullName evidence="4">ABC-2 type transport system permease protein</fullName>
    </submittedName>
</protein>
<dbReference type="SUPFAM" id="SSF52317">
    <property type="entry name" value="Class I glutamine amidotransferase-like"/>
    <property type="match status" value="1"/>
</dbReference>
<dbReference type="Proteomes" id="UP000184240">
    <property type="component" value="Unassembled WGS sequence"/>
</dbReference>
<feature type="transmembrane region" description="Helical" evidence="1">
    <location>
        <begin position="174"/>
        <end position="193"/>
    </location>
</feature>
<feature type="transmembrane region" description="Helical" evidence="1">
    <location>
        <begin position="114"/>
        <end position="139"/>
    </location>
</feature>
<evidence type="ECO:0000259" key="2">
    <source>
        <dbReference type="Pfam" id="PF09822"/>
    </source>
</evidence>
<organism evidence="4 5">
    <name type="scientific">Leeuwenhoekiella palythoae</name>
    <dbReference type="NCBI Taxonomy" id="573501"/>
    <lineage>
        <taxon>Bacteria</taxon>
        <taxon>Pseudomonadati</taxon>
        <taxon>Bacteroidota</taxon>
        <taxon>Flavobacteriia</taxon>
        <taxon>Flavobacteriales</taxon>
        <taxon>Flavobacteriaceae</taxon>
        <taxon>Leeuwenhoekiella</taxon>
    </lineage>
</organism>
<dbReference type="STRING" id="573501.SAMN04487999_1322"/>
<keyword evidence="6" id="KW-1185">Reference proteome</keyword>
<dbReference type="EMBL" id="QOVN01000001">
    <property type="protein sequence ID" value="RXG31473.1"/>
    <property type="molecule type" value="Genomic_DNA"/>
</dbReference>
<dbReference type="PANTHER" id="PTHR37305">
    <property type="entry name" value="INTEGRAL MEMBRANE PROTEIN-RELATED"/>
    <property type="match status" value="1"/>
</dbReference>
<dbReference type="PANTHER" id="PTHR37305:SF1">
    <property type="entry name" value="MEMBRANE PROTEIN"/>
    <property type="match status" value="1"/>
</dbReference>
<evidence type="ECO:0000313" key="6">
    <source>
        <dbReference type="Proteomes" id="UP000290037"/>
    </source>
</evidence>
<dbReference type="InterPro" id="IPR029062">
    <property type="entry name" value="Class_I_gatase-like"/>
</dbReference>
<keyword evidence="1" id="KW-0812">Transmembrane</keyword>
<evidence type="ECO:0000313" key="4">
    <source>
        <dbReference type="EMBL" id="SHH89677.1"/>
    </source>
</evidence>
<dbReference type="Proteomes" id="UP000290037">
    <property type="component" value="Unassembled WGS sequence"/>
</dbReference>
<feature type="transmembrane region" description="Helical" evidence="1">
    <location>
        <begin position="145"/>
        <end position="167"/>
    </location>
</feature>
<evidence type="ECO:0000313" key="5">
    <source>
        <dbReference type="Proteomes" id="UP000184240"/>
    </source>
</evidence>
<dbReference type="GO" id="GO:0140359">
    <property type="term" value="F:ABC-type transporter activity"/>
    <property type="evidence" value="ECO:0007669"/>
    <property type="project" value="InterPro"/>
</dbReference>
<dbReference type="EMBL" id="FQXT01000002">
    <property type="protein sequence ID" value="SHH89677.1"/>
    <property type="molecule type" value="Genomic_DNA"/>
</dbReference>
<dbReference type="InterPro" id="IPR019196">
    <property type="entry name" value="ABC_transp_unknown"/>
</dbReference>
<feature type="transmembrane region" description="Helical" evidence="1">
    <location>
        <begin position="259"/>
        <end position="281"/>
    </location>
</feature>
<accession>A0A1M5WQ71</accession>
<evidence type="ECO:0000256" key="1">
    <source>
        <dbReference type="SAM" id="Phobius"/>
    </source>
</evidence>
<feature type="transmembrane region" description="Helical" evidence="1">
    <location>
        <begin position="12"/>
        <end position="37"/>
    </location>
</feature>
<feature type="transmembrane region" description="Helical" evidence="1">
    <location>
        <begin position="726"/>
        <end position="748"/>
    </location>
</feature>
<reference evidence="5" key="2">
    <citation type="submission" date="2016-11" db="EMBL/GenBank/DDBJ databases">
        <authorList>
            <person name="Varghese N."/>
            <person name="Submissions S."/>
        </authorList>
    </citation>
    <scope>NUCLEOTIDE SEQUENCE [LARGE SCALE GENOMIC DNA]</scope>
    <source>
        <strain evidence="5">DSM 19859</strain>
    </source>
</reference>
<keyword evidence="1" id="KW-0472">Membrane</keyword>
<keyword evidence="1" id="KW-1133">Transmembrane helix</keyword>
<evidence type="ECO:0000313" key="3">
    <source>
        <dbReference type="EMBL" id="RXG31473.1"/>
    </source>
</evidence>
<reference evidence="3 6" key="3">
    <citation type="submission" date="2018-07" db="EMBL/GenBank/DDBJ databases">
        <title>Leeuwenhoekiella genomics.</title>
        <authorList>
            <person name="Tahon G."/>
            <person name="Willems A."/>
        </authorList>
    </citation>
    <scope>NUCLEOTIDE SEQUENCE [LARGE SCALE GENOMIC DNA]</scope>
    <source>
        <strain evidence="3 6">LMG 24856</strain>
    </source>
</reference>
<sequence>MQKIYKIAKVELNILFFSPIAWLVLILFILQCGLTFVDLIDARETSQQLGSNLKSLSEDVFGGNKGFFSSVQNKLYLYIPLLTMGLISKELQSGSIKLLFSSPVTSRQIILGKFLAMAFYGLLLVGVLLLIIIAAAFSIDNLDVQYLLGGVLGLYLLLCAYSSIGLFMSSLTSYQVVAAISTLAVLAALNYVGTIGQSIDFVRDITYWISIAGRADNFINGLVSSKDLIYFLLIIGLFLSLTVMRFDKGRKQTSQATKFSSYTILIVGVLIVGYVSSLPLLDVYYDTTRFKRKTLTDTTLQLINRLEEPITLTTYVNVLNGYAHIGAPKYRIFEFNQFSKFTRFIPEIDISYIAYYDSTYTSRDATIDSFEKEARKSAVAYGYDFNKVLSPQEIRSRVDLRDENNFFVRKVGYKGKTTSLRMFYDQIGYPQEPEIAAAIKRLLENPVRVGFLNGNGERDITRAADKSYYELTSALQNRSALVNHGFDMDIIDLDKSSKELDSLDVLVIADPLIPYSENQILQVKKFLDRGGNALIAGEPGKNQMLDPFLRYLGVEFDEGILLQESEKFEPDLVQTEVTQESKLLGINMEEKDVISFSGTTGIKILSDTNFEITSILKPKYSKVWQENLPLDIKSDSLSYEENKKIEPQLAVAMSRQLNKKSQRIIISGDADFMSNGEIRRFNLTNRNSAFTKQLFRWLSNDRFPIDVTRKETIDNTVTINQKGIQFLQLFFTIILPVVLGIWGIGLLIKRKRQ</sequence>